<dbReference type="EMBL" id="JBGFUD010003030">
    <property type="protein sequence ID" value="MFH4978263.1"/>
    <property type="molecule type" value="Genomic_DNA"/>
</dbReference>
<feature type="compositionally biased region" description="Basic and acidic residues" evidence="1">
    <location>
        <begin position="108"/>
        <end position="146"/>
    </location>
</feature>
<evidence type="ECO:0000313" key="3">
    <source>
        <dbReference type="Proteomes" id="UP001608902"/>
    </source>
</evidence>
<organism evidence="2 3">
    <name type="scientific">Gnathostoma spinigerum</name>
    <dbReference type="NCBI Taxonomy" id="75299"/>
    <lineage>
        <taxon>Eukaryota</taxon>
        <taxon>Metazoa</taxon>
        <taxon>Ecdysozoa</taxon>
        <taxon>Nematoda</taxon>
        <taxon>Chromadorea</taxon>
        <taxon>Rhabditida</taxon>
        <taxon>Spirurina</taxon>
        <taxon>Gnathostomatomorpha</taxon>
        <taxon>Gnathostomatoidea</taxon>
        <taxon>Gnathostomatidae</taxon>
        <taxon>Gnathostoma</taxon>
    </lineage>
</organism>
<feature type="region of interest" description="Disordered" evidence="1">
    <location>
        <begin position="78"/>
        <end position="146"/>
    </location>
</feature>
<sequence>MNATGVILVAHTTPGGRDTIRLSVNYEHTSESAMGAIWNTLRMLLDSWEDSENNGIVATESQCERFIGDYDKRVTGTPARTLTSKASRSLIEPKTEGERTSMSTNSKRTQDESKKSKDLVENGRKEDFEEEKGGQKMSKDLVAKNF</sequence>
<gene>
    <name evidence="2" type="ORF">AB6A40_004972</name>
</gene>
<protein>
    <submittedName>
        <fullName evidence="2">Uncharacterized protein</fullName>
    </submittedName>
</protein>
<dbReference type="AlphaFoldDB" id="A0ABD6EE40"/>
<name>A0ABD6EE40_9BILA</name>
<proteinExistence type="predicted"/>
<evidence type="ECO:0000256" key="1">
    <source>
        <dbReference type="SAM" id="MobiDB-lite"/>
    </source>
</evidence>
<dbReference type="Proteomes" id="UP001608902">
    <property type="component" value="Unassembled WGS sequence"/>
</dbReference>
<comment type="caution">
    <text evidence="2">The sequence shown here is derived from an EMBL/GenBank/DDBJ whole genome shotgun (WGS) entry which is preliminary data.</text>
</comment>
<reference evidence="2 3" key="1">
    <citation type="submission" date="2024-08" db="EMBL/GenBank/DDBJ databases">
        <title>Gnathostoma spinigerum genome.</title>
        <authorList>
            <person name="Gonzalez-Bertolin B."/>
            <person name="Monzon S."/>
            <person name="Zaballos A."/>
            <person name="Jimenez P."/>
            <person name="Dekumyoy P."/>
            <person name="Varona S."/>
            <person name="Cuesta I."/>
            <person name="Sumanam S."/>
            <person name="Adisakwattana P."/>
            <person name="Gasser R.B."/>
            <person name="Hernandez-Gonzalez A."/>
            <person name="Young N.D."/>
            <person name="Perteguer M.J."/>
        </authorList>
    </citation>
    <scope>NUCLEOTIDE SEQUENCE [LARGE SCALE GENOMIC DNA]</scope>
    <source>
        <strain evidence="2">AL3</strain>
        <tissue evidence="2">Liver</tissue>
    </source>
</reference>
<evidence type="ECO:0000313" key="2">
    <source>
        <dbReference type="EMBL" id="MFH4978263.1"/>
    </source>
</evidence>
<keyword evidence="3" id="KW-1185">Reference proteome</keyword>
<feature type="compositionally biased region" description="Polar residues" evidence="1">
    <location>
        <begin position="78"/>
        <end position="87"/>
    </location>
</feature>
<accession>A0ABD6EE40</accession>